<evidence type="ECO:0000256" key="1">
    <source>
        <dbReference type="SAM" id="MobiDB-lite"/>
    </source>
</evidence>
<dbReference type="Proteomes" id="UP000553963">
    <property type="component" value="Unassembled WGS sequence"/>
</dbReference>
<accession>A0A840AGD7</accession>
<dbReference type="RefSeq" id="WP_183397080.1">
    <property type="nucleotide sequence ID" value="NZ_JACIDS010000001.1"/>
</dbReference>
<keyword evidence="3" id="KW-1185">Reference proteome</keyword>
<sequence length="195" mass="20452">METAARMPRAFRPAQGPLRTLVVSAALLSALYLAGCTSPSMTGPELTPAGPPLPPITSDDLVGKWGLGSFREEKDLQRTTEEARRFCSNPYIITKGPNGGVMMYLADQSTPSELFVRSAGGRVYIGPPNQPPGGLKDRQVMSFENGVLVAGWVDPTVAARYGTMVFVRCPEGGAKPAARTAAAPATPAPAPAPAQ</sequence>
<evidence type="ECO:0000313" key="3">
    <source>
        <dbReference type="Proteomes" id="UP000553963"/>
    </source>
</evidence>
<organism evidence="2 3">
    <name type="scientific">Kaistia hirudinis</name>
    <dbReference type="NCBI Taxonomy" id="1293440"/>
    <lineage>
        <taxon>Bacteria</taxon>
        <taxon>Pseudomonadati</taxon>
        <taxon>Pseudomonadota</taxon>
        <taxon>Alphaproteobacteria</taxon>
        <taxon>Hyphomicrobiales</taxon>
        <taxon>Kaistiaceae</taxon>
        <taxon>Kaistia</taxon>
    </lineage>
</organism>
<dbReference type="EMBL" id="JACIDS010000001">
    <property type="protein sequence ID" value="MBB3929419.1"/>
    <property type="molecule type" value="Genomic_DNA"/>
</dbReference>
<protein>
    <submittedName>
        <fullName evidence="2">Uncharacterized protein</fullName>
    </submittedName>
</protein>
<feature type="compositionally biased region" description="Low complexity" evidence="1">
    <location>
        <begin position="176"/>
        <end position="185"/>
    </location>
</feature>
<name>A0A840AGD7_9HYPH</name>
<proteinExistence type="predicted"/>
<feature type="region of interest" description="Disordered" evidence="1">
    <location>
        <begin position="176"/>
        <end position="195"/>
    </location>
</feature>
<evidence type="ECO:0000313" key="2">
    <source>
        <dbReference type="EMBL" id="MBB3929419.1"/>
    </source>
</evidence>
<dbReference type="AlphaFoldDB" id="A0A840AGD7"/>
<comment type="caution">
    <text evidence="2">The sequence shown here is derived from an EMBL/GenBank/DDBJ whole genome shotgun (WGS) entry which is preliminary data.</text>
</comment>
<feature type="compositionally biased region" description="Pro residues" evidence="1">
    <location>
        <begin position="186"/>
        <end position="195"/>
    </location>
</feature>
<reference evidence="2 3" key="1">
    <citation type="submission" date="2020-08" db="EMBL/GenBank/DDBJ databases">
        <title>Genomic Encyclopedia of Type Strains, Phase IV (KMG-IV): sequencing the most valuable type-strain genomes for metagenomic binning, comparative biology and taxonomic classification.</title>
        <authorList>
            <person name="Goeker M."/>
        </authorList>
    </citation>
    <scope>NUCLEOTIDE SEQUENCE [LARGE SCALE GENOMIC DNA]</scope>
    <source>
        <strain evidence="2 3">DSM 25966</strain>
    </source>
</reference>
<gene>
    <name evidence="2" type="ORF">GGR25_000438</name>
</gene>